<dbReference type="AlphaFoldDB" id="A0A2M8KC63"/>
<feature type="transmembrane region" description="Helical" evidence="8">
    <location>
        <begin position="244"/>
        <end position="263"/>
    </location>
</feature>
<dbReference type="InterPro" id="IPR023298">
    <property type="entry name" value="ATPase_P-typ_TM_dom_sf"/>
</dbReference>
<comment type="caution">
    <text evidence="10">The sequence shown here is derived from an EMBL/GenBank/DDBJ whole genome shotgun (WGS) entry which is preliminary data.</text>
</comment>
<proteinExistence type="predicted"/>
<evidence type="ECO:0000256" key="3">
    <source>
        <dbReference type="ARBA" id="ARBA00022741"/>
    </source>
</evidence>
<comment type="subcellular location">
    <subcellularLocation>
        <location evidence="1">Membrane</location>
        <topology evidence="1">Multi-pass membrane protein</topology>
    </subcellularLocation>
</comment>
<dbReference type="InterPro" id="IPR008250">
    <property type="entry name" value="ATPase_P-typ_transduc_dom_A_sf"/>
</dbReference>
<dbReference type="Pfam" id="PF00690">
    <property type="entry name" value="Cation_ATPase_N"/>
    <property type="match status" value="1"/>
</dbReference>
<dbReference type="InterPro" id="IPR004014">
    <property type="entry name" value="ATPase_P-typ_cation-transptr_N"/>
</dbReference>
<protein>
    <recommendedName>
        <fullName evidence="9">Cation-transporting P-type ATPase N-terminal domain-containing protein</fullName>
    </recommendedName>
</protein>
<dbReference type="PRINTS" id="PR00119">
    <property type="entry name" value="CATATPASE"/>
</dbReference>
<evidence type="ECO:0000256" key="4">
    <source>
        <dbReference type="ARBA" id="ARBA00022840"/>
    </source>
</evidence>
<keyword evidence="7 8" id="KW-0472">Membrane</keyword>
<dbReference type="PANTHER" id="PTHR42861">
    <property type="entry name" value="CALCIUM-TRANSPORTING ATPASE"/>
    <property type="match status" value="1"/>
</dbReference>
<dbReference type="Gene3D" id="1.20.1110.10">
    <property type="entry name" value="Calcium-transporting ATPase, transmembrane domain"/>
    <property type="match status" value="1"/>
</dbReference>
<dbReference type="SUPFAM" id="SSF81665">
    <property type="entry name" value="Calcium ATPase, transmembrane domain M"/>
    <property type="match status" value="1"/>
</dbReference>
<name>A0A2M8KC63_9BACT</name>
<keyword evidence="6 8" id="KW-1133">Transmembrane helix</keyword>
<evidence type="ECO:0000256" key="5">
    <source>
        <dbReference type="ARBA" id="ARBA00022967"/>
    </source>
</evidence>
<dbReference type="GO" id="GO:0016020">
    <property type="term" value="C:membrane"/>
    <property type="evidence" value="ECO:0007669"/>
    <property type="project" value="UniProtKB-SubCell"/>
</dbReference>
<dbReference type="Pfam" id="PF13246">
    <property type="entry name" value="Cation_ATPase"/>
    <property type="match status" value="1"/>
</dbReference>
<dbReference type="InterPro" id="IPR006068">
    <property type="entry name" value="ATPase_P-typ_cation-transptr_C"/>
</dbReference>
<dbReference type="InterPro" id="IPR018303">
    <property type="entry name" value="ATPase_P-typ_P_site"/>
</dbReference>
<evidence type="ECO:0000313" key="10">
    <source>
        <dbReference type="EMBL" id="PJE57507.1"/>
    </source>
</evidence>
<feature type="transmembrane region" description="Helical" evidence="8">
    <location>
        <begin position="774"/>
        <end position="795"/>
    </location>
</feature>
<dbReference type="InterPro" id="IPR023214">
    <property type="entry name" value="HAD_sf"/>
</dbReference>
<dbReference type="Pfam" id="PF00689">
    <property type="entry name" value="Cation_ATPase_C"/>
    <property type="match status" value="1"/>
</dbReference>
<dbReference type="SUPFAM" id="SSF56784">
    <property type="entry name" value="HAD-like"/>
    <property type="match status" value="1"/>
</dbReference>
<feature type="transmembrane region" description="Helical" evidence="8">
    <location>
        <begin position="807"/>
        <end position="832"/>
    </location>
</feature>
<evidence type="ECO:0000256" key="1">
    <source>
        <dbReference type="ARBA" id="ARBA00004141"/>
    </source>
</evidence>
<dbReference type="SUPFAM" id="SSF81653">
    <property type="entry name" value="Calcium ATPase, transduction domain A"/>
    <property type="match status" value="1"/>
</dbReference>
<organism evidence="10 11">
    <name type="scientific">Candidatus Portnoybacteria bacterium CG10_big_fil_rev_8_21_14_0_10_38_18</name>
    <dbReference type="NCBI Taxonomy" id="1974813"/>
    <lineage>
        <taxon>Bacteria</taxon>
        <taxon>Candidatus Portnoyibacteriota</taxon>
    </lineage>
</organism>
<gene>
    <name evidence="10" type="ORF">COU82_01605</name>
</gene>
<feature type="transmembrane region" description="Helical" evidence="8">
    <location>
        <begin position="745"/>
        <end position="767"/>
    </location>
</feature>
<evidence type="ECO:0000259" key="9">
    <source>
        <dbReference type="SMART" id="SM00831"/>
    </source>
</evidence>
<evidence type="ECO:0000313" key="11">
    <source>
        <dbReference type="Proteomes" id="UP000231648"/>
    </source>
</evidence>
<keyword evidence="2 8" id="KW-0812">Transmembrane</keyword>
<feature type="transmembrane region" description="Helical" evidence="8">
    <location>
        <begin position="275"/>
        <end position="297"/>
    </location>
</feature>
<keyword evidence="5" id="KW-1278">Translocase</keyword>
<dbReference type="SFLD" id="SFLDF00027">
    <property type="entry name" value="p-type_atpase"/>
    <property type="match status" value="1"/>
</dbReference>
<dbReference type="PRINTS" id="PR00120">
    <property type="entry name" value="HATPASE"/>
</dbReference>
<dbReference type="GO" id="GO:0016887">
    <property type="term" value="F:ATP hydrolysis activity"/>
    <property type="evidence" value="ECO:0007669"/>
    <property type="project" value="InterPro"/>
</dbReference>
<evidence type="ECO:0000256" key="2">
    <source>
        <dbReference type="ARBA" id="ARBA00022692"/>
    </source>
</evidence>
<accession>A0A2M8KC63</accession>
<feature type="transmembrane region" description="Helical" evidence="8">
    <location>
        <begin position="82"/>
        <end position="100"/>
    </location>
</feature>
<dbReference type="Gene3D" id="3.40.1110.10">
    <property type="entry name" value="Calcium-transporting ATPase, cytoplasmic domain N"/>
    <property type="match status" value="1"/>
</dbReference>
<dbReference type="Proteomes" id="UP000231648">
    <property type="component" value="Unassembled WGS sequence"/>
</dbReference>
<dbReference type="EMBL" id="PFDX01000016">
    <property type="protein sequence ID" value="PJE57507.1"/>
    <property type="molecule type" value="Genomic_DNA"/>
</dbReference>
<dbReference type="InterPro" id="IPR023299">
    <property type="entry name" value="ATPase_P-typ_cyto_dom_N"/>
</dbReference>
<dbReference type="InterPro" id="IPR001757">
    <property type="entry name" value="P_typ_ATPase"/>
</dbReference>
<dbReference type="Gene3D" id="3.40.50.1000">
    <property type="entry name" value="HAD superfamily/HAD-like"/>
    <property type="match status" value="1"/>
</dbReference>
<feature type="transmembrane region" description="Helical" evidence="8">
    <location>
        <begin position="711"/>
        <end position="733"/>
    </location>
</feature>
<keyword evidence="4" id="KW-0067">ATP-binding</keyword>
<dbReference type="InterPro" id="IPR044492">
    <property type="entry name" value="P_typ_ATPase_HD_dom"/>
</dbReference>
<reference evidence="11" key="1">
    <citation type="submission" date="2017-09" db="EMBL/GenBank/DDBJ databases">
        <title>Depth-based differentiation of microbial function through sediment-hosted aquifers and enrichment of novel symbionts in the deep terrestrial subsurface.</title>
        <authorList>
            <person name="Probst A.J."/>
            <person name="Ladd B."/>
            <person name="Jarett J.K."/>
            <person name="Geller-Mcgrath D.E."/>
            <person name="Sieber C.M.K."/>
            <person name="Emerson J.B."/>
            <person name="Anantharaman K."/>
            <person name="Thomas B.C."/>
            <person name="Malmstrom R."/>
            <person name="Stieglmeier M."/>
            <person name="Klingl A."/>
            <person name="Woyke T."/>
            <person name="Ryan C.M."/>
            <person name="Banfield J.F."/>
        </authorList>
    </citation>
    <scope>NUCLEOTIDE SEQUENCE [LARGE SCALE GENOMIC DNA]</scope>
</reference>
<dbReference type="PROSITE" id="PS00154">
    <property type="entry name" value="ATPASE_E1_E2"/>
    <property type="match status" value="1"/>
</dbReference>
<evidence type="ECO:0000256" key="7">
    <source>
        <dbReference type="ARBA" id="ARBA00023136"/>
    </source>
</evidence>
<dbReference type="SFLD" id="SFLDS00003">
    <property type="entry name" value="Haloacid_Dehalogenase"/>
    <property type="match status" value="1"/>
</dbReference>
<feature type="transmembrane region" description="Helical" evidence="8">
    <location>
        <begin position="60"/>
        <end position="76"/>
    </location>
</feature>
<feature type="domain" description="Cation-transporting P-type ATPase N-terminal" evidence="9">
    <location>
        <begin position="5"/>
        <end position="77"/>
    </location>
</feature>
<dbReference type="InterPro" id="IPR059000">
    <property type="entry name" value="ATPase_P-type_domA"/>
</dbReference>
<evidence type="ECO:0000256" key="6">
    <source>
        <dbReference type="ARBA" id="ARBA00022989"/>
    </source>
</evidence>
<dbReference type="InterPro" id="IPR036412">
    <property type="entry name" value="HAD-like_sf"/>
</dbReference>
<evidence type="ECO:0000256" key="8">
    <source>
        <dbReference type="SAM" id="Phobius"/>
    </source>
</evidence>
<dbReference type="NCBIfam" id="TIGR01494">
    <property type="entry name" value="ATPase_P-type"/>
    <property type="match status" value="2"/>
</dbReference>
<dbReference type="Gene3D" id="2.70.150.10">
    <property type="entry name" value="Calcium-transporting ATPase, cytoplasmic transduction domain A"/>
    <property type="match status" value="1"/>
</dbReference>
<dbReference type="GO" id="GO:0005524">
    <property type="term" value="F:ATP binding"/>
    <property type="evidence" value="ECO:0007669"/>
    <property type="project" value="UniProtKB-KW"/>
</dbReference>
<dbReference type="SMART" id="SM00831">
    <property type="entry name" value="Cation_ATPase_N"/>
    <property type="match status" value="1"/>
</dbReference>
<sequence>MKFSQYTIKKPKEILDIFKTSENGLSGQEAEKRLVKYGFNEVKAKETSLFDVFLRQFKSPFVYLLIIATLIAFVVGEELDALVIAGFILINVFLGFFQEARAERAVLLLRRYFPSSSRVLRDGKEKNIDKRLLVPGDIVLLEQGNIAPSDMFVLKAENSMVDESVLTGESVPVSKTNQPLKEETKEIFEAKNIIFAGTSVISGEVEGVVISTGREAVLGEISKLVSTIARESIYEKNLLKFSRLILRLVVITIVFVFLANLIIKGTTNLLEFSIFSLALIVGIIPEALPVVAVVSLSNGALKLAKEKVVVRRLSAVEDLGNIEILCSDKTGTLTEGKMVLEKVFSQNKEKCLLYALLSSSYIKEKIESSSSPFDTAIFNQVDGKVQASLKNFKAVSEISFGPARLRNSVLVKGPEGKTVLIVKGAPETILELSSKFEDSQTIEQIKKQTEEEGKKGKRILAIAYKQFDKKVYGEEDEKNLTFLGYFSFSDPLKPTARQSIHLAERLGTKVKIVTGDSKEVSGYVAKEIGLIKNSQEVILGEEMENLSDEKFLSTCEEFSVFARISPEVKYRIVETLSKKYEVGFLGEGVNDAPALKASHLAIAVESAADVSREISDVILLEKDLNVIIAGIDKGRNIFSNINKYIKTTLASNFGNFISIAVISLMIPFLPMLPIQILLVNLLSDFPLIAVASDRVDAEELRKPKHYQLNQVILLIVILGLISTIFDFIFFAIFRKVEPALLQTLWYVESILTEIVLIFSLRTAHFFAKTRRPSFALVIAAVITFFVTVILPFTYFGDEIFHFVRPDIHSLFIVLFLILAYFILSEITKLIYFHYRMPGGKHKTKHA</sequence>
<dbReference type="Pfam" id="PF00122">
    <property type="entry name" value="E1-E2_ATPase"/>
    <property type="match status" value="1"/>
</dbReference>
<feature type="transmembrane region" description="Helical" evidence="8">
    <location>
        <begin position="644"/>
        <end position="666"/>
    </location>
</feature>
<dbReference type="SFLD" id="SFLDG00002">
    <property type="entry name" value="C1.7:_P-type_atpase_like"/>
    <property type="match status" value="1"/>
</dbReference>
<feature type="transmembrane region" description="Helical" evidence="8">
    <location>
        <begin position="672"/>
        <end position="691"/>
    </location>
</feature>
<keyword evidence="3" id="KW-0547">Nucleotide-binding</keyword>